<feature type="binding site" evidence="8">
    <location>
        <position position="149"/>
    </location>
    <ligand>
        <name>Zn(2+)</name>
        <dbReference type="ChEBI" id="CHEBI:29105"/>
        <label>2</label>
    </ligand>
</feature>
<keyword evidence="7 8" id="KW-0234">DNA repair</keyword>
<protein>
    <recommendedName>
        <fullName evidence="8">Probable endonuclease 4</fullName>
        <ecNumber evidence="8">3.1.21.2</ecNumber>
    </recommendedName>
    <alternativeName>
        <fullName evidence="8">Endodeoxyribonuclease IV</fullName>
    </alternativeName>
    <alternativeName>
        <fullName evidence="8">Endonuclease IV</fullName>
    </alternativeName>
</protein>
<comment type="similarity">
    <text evidence="1 8">Belongs to the AP endonuclease 2 family.</text>
</comment>
<dbReference type="HAMAP" id="MF_00152">
    <property type="entry name" value="Nfo"/>
    <property type="match status" value="1"/>
</dbReference>
<feature type="binding site" evidence="8">
    <location>
        <position position="183"/>
    </location>
    <ligand>
        <name>Zn(2+)</name>
        <dbReference type="ChEBI" id="CHEBI:29105"/>
        <label>2</label>
    </ligand>
</feature>
<dbReference type="EMBL" id="JBHSWE010000001">
    <property type="protein sequence ID" value="MFC6670113.1"/>
    <property type="molecule type" value="Genomic_DNA"/>
</dbReference>
<dbReference type="PROSITE" id="PS00729">
    <property type="entry name" value="AP_NUCLEASE_F2_1"/>
    <property type="match status" value="1"/>
</dbReference>
<gene>
    <name evidence="8 10" type="primary">nfo</name>
    <name evidence="10" type="ORF">ACFQDL_08465</name>
</gene>
<dbReference type="PANTHER" id="PTHR21445:SF0">
    <property type="entry name" value="APURINIC-APYRIMIDINIC ENDONUCLEASE"/>
    <property type="match status" value="1"/>
</dbReference>
<dbReference type="PROSITE" id="PS00731">
    <property type="entry name" value="AP_NUCLEASE_F2_3"/>
    <property type="match status" value="1"/>
</dbReference>
<dbReference type="InterPro" id="IPR018246">
    <property type="entry name" value="AP_endonuc_F2_Zn_BS"/>
</dbReference>
<comment type="caution">
    <text evidence="10">The sequence shown here is derived from an EMBL/GenBank/DDBJ whole genome shotgun (WGS) entry which is preliminary data.</text>
</comment>
<dbReference type="PROSITE" id="PS00730">
    <property type="entry name" value="AP_NUCLEASE_F2_2"/>
    <property type="match status" value="1"/>
</dbReference>
<keyword evidence="8" id="KW-0540">Nuclease</keyword>
<dbReference type="NCBIfam" id="TIGR00587">
    <property type="entry name" value="nfo"/>
    <property type="match status" value="1"/>
</dbReference>
<comment type="function">
    <text evidence="8">Endonuclease IV plays a role in DNA repair. It cleaves phosphodiester bonds at apurinic or apyrimidinic (AP) sites, generating a 3'-hydroxyl group and a 5'-terminal sugar phosphate.</text>
</comment>
<feature type="binding site" evidence="8">
    <location>
        <position position="149"/>
    </location>
    <ligand>
        <name>Zn(2+)</name>
        <dbReference type="ChEBI" id="CHEBI:29105"/>
        <label>1</label>
    </ligand>
</feature>
<dbReference type="Proteomes" id="UP001596422">
    <property type="component" value="Unassembled WGS sequence"/>
</dbReference>
<keyword evidence="5 8" id="KW-0378">Hydrolase</keyword>
<dbReference type="Gene3D" id="3.20.20.150">
    <property type="entry name" value="Divalent-metal-dependent TIM barrel enzymes"/>
    <property type="match status" value="1"/>
</dbReference>
<feature type="domain" description="Xylose isomerase-like TIM barrel" evidence="9">
    <location>
        <begin position="27"/>
        <end position="281"/>
    </location>
</feature>
<keyword evidence="11" id="KW-1185">Reference proteome</keyword>
<feature type="binding site" evidence="8">
    <location>
        <position position="220"/>
    </location>
    <ligand>
        <name>Zn(2+)</name>
        <dbReference type="ChEBI" id="CHEBI:29105"/>
        <label>2</label>
    </ligand>
</feature>
<comment type="cofactor">
    <cofactor evidence="8">
        <name>Zn(2+)</name>
        <dbReference type="ChEBI" id="CHEBI:29105"/>
    </cofactor>
    <text evidence="8">Binds 3 Zn(2+) ions.</text>
</comment>
<feature type="binding site" evidence="8">
    <location>
        <position position="73"/>
    </location>
    <ligand>
        <name>Zn(2+)</name>
        <dbReference type="ChEBI" id="CHEBI:29105"/>
        <label>1</label>
    </ligand>
</feature>
<evidence type="ECO:0000259" key="9">
    <source>
        <dbReference type="Pfam" id="PF01261"/>
    </source>
</evidence>
<evidence type="ECO:0000256" key="2">
    <source>
        <dbReference type="ARBA" id="ARBA00022723"/>
    </source>
</evidence>
<evidence type="ECO:0000256" key="5">
    <source>
        <dbReference type="ARBA" id="ARBA00022801"/>
    </source>
</evidence>
<dbReference type="PANTHER" id="PTHR21445">
    <property type="entry name" value="ENDONUCLEASE IV ENDODEOXYRIBONUCLEASE IV"/>
    <property type="match status" value="1"/>
</dbReference>
<name>A0ABW1ZY33_9GAMM</name>
<keyword evidence="2 8" id="KW-0479">Metal-binding</keyword>
<dbReference type="EC" id="3.1.21.2" evidence="8"/>
<organism evidence="10 11">
    <name type="scientific">Marinobacterium aestuariivivens</name>
    <dbReference type="NCBI Taxonomy" id="1698799"/>
    <lineage>
        <taxon>Bacteria</taxon>
        <taxon>Pseudomonadati</taxon>
        <taxon>Pseudomonadota</taxon>
        <taxon>Gammaproteobacteria</taxon>
        <taxon>Oceanospirillales</taxon>
        <taxon>Oceanospirillaceae</taxon>
        <taxon>Marinobacterium</taxon>
    </lineage>
</organism>
<comment type="catalytic activity">
    <reaction evidence="8">
        <text>Endonucleolytic cleavage to 5'-phosphooligonucleotide end-products.</text>
        <dbReference type="EC" id="3.1.21.2"/>
    </reaction>
</comment>
<keyword evidence="4 8" id="KW-0227">DNA damage</keyword>
<dbReference type="RefSeq" id="WP_379908625.1">
    <property type="nucleotide sequence ID" value="NZ_JBHSWE010000001.1"/>
</dbReference>
<feature type="binding site" evidence="8">
    <location>
        <position position="186"/>
    </location>
    <ligand>
        <name>Zn(2+)</name>
        <dbReference type="ChEBI" id="CHEBI:29105"/>
        <label>3</label>
    </ligand>
</feature>
<proteinExistence type="inferred from homology"/>
<dbReference type="InterPro" id="IPR001719">
    <property type="entry name" value="AP_endonuc_2"/>
</dbReference>
<evidence type="ECO:0000256" key="1">
    <source>
        <dbReference type="ARBA" id="ARBA00005340"/>
    </source>
</evidence>
<feature type="binding site" evidence="8">
    <location>
        <position position="265"/>
    </location>
    <ligand>
        <name>Zn(2+)</name>
        <dbReference type="ChEBI" id="CHEBI:29105"/>
        <label>2</label>
    </ligand>
</feature>
<dbReference type="InterPro" id="IPR036237">
    <property type="entry name" value="Xyl_isomerase-like_sf"/>
</dbReference>
<sequence>MTLRPYYVGAHVSASGGVDQAPLNAGRIGANAFALFTRNQRRWEAPPLSARTIAAFRENCERLGFGPQQILPHDSYLINLGHPDTEALARSRGAFVEEMRRCHQLGLRYLNFHPGSHLKQIDPDDCLTRIAESLDLAHEAVPEVIAVIECTAGQGTNLGYRFEHLAAILERVRDRSRVAVCLDTCHLFAAGYDLRNAEACAATFAEFDRIVGFGHLRGMHLNDSKTGLGSRVDRHQSLGQGEIGLAVFEYIMQDGRFRGIPLVLETIDSSLWAEEIQLLRRFAAGATAIPGAGH</sequence>
<evidence type="ECO:0000256" key="8">
    <source>
        <dbReference type="HAMAP-Rule" id="MF_00152"/>
    </source>
</evidence>
<feature type="binding site" evidence="8">
    <location>
        <position position="233"/>
    </location>
    <ligand>
        <name>Zn(2+)</name>
        <dbReference type="ChEBI" id="CHEBI:29105"/>
        <label>3</label>
    </ligand>
</feature>
<dbReference type="PROSITE" id="PS51432">
    <property type="entry name" value="AP_NUCLEASE_F2_4"/>
    <property type="match status" value="1"/>
</dbReference>
<evidence type="ECO:0000313" key="10">
    <source>
        <dbReference type="EMBL" id="MFC6670113.1"/>
    </source>
</evidence>
<reference evidence="11" key="1">
    <citation type="journal article" date="2019" name="Int. J. Syst. Evol. Microbiol.">
        <title>The Global Catalogue of Microorganisms (GCM) 10K type strain sequencing project: providing services to taxonomists for standard genome sequencing and annotation.</title>
        <authorList>
            <consortium name="The Broad Institute Genomics Platform"/>
            <consortium name="The Broad Institute Genome Sequencing Center for Infectious Disease"/>
            <person name="Wu L."/>
            <person name="Ma J."/>
        </authorList>
    </citation>
    <scope>NUCLEOTIDE SEQUENCE [LARGE SCALE GENOMIC DNA]</scope>
    <source>
        <strain evidence="11">NBRC 111756</strain>
    </source>
</reference>
<dbReference type="SUPFAM" id="SSF51658">
    <property type="entry name" value="Xylose isomerase-like"/>
    <property type="match status" value="1"/>
</dbReference>
<feature type="binding site" evidence="8">
    <location>
        <position position="113"/>
    </location>
    <ligand>
        <name>Zn(2+)</name>
        <dbReference type="ChEBI" id="CHEBI:29105"/>
        <label>1</label>
    </ligand>
</feature>
<dbReference type="InterPro" id="IPR013022">
    <property type="entry name" value="Xyl_isomerase-like_TIM-brl"/>
</dbReference>
<evidence type="ECO:0000313" key="11">
    <source>
        <dbReference type="Proteomes" id="UP001596422"/>
    </source>
</evidence>
<dbReference type="Pfam" id="PF01261">
    <property type="entry name" value="AP_endonuc_2"/>
    <property type="match status" value="1"/>
</dbReference>
<evidence type="ECO:0000256" key="7">
    <source>
        <dbReference type="ARBA" id="ARBA00023204"/>
    </source>
</evidence>
<evidence type="ECO:0000256" key="4">
    <source>
        <dbReference type="ARBA" id="ARBA00022763"/>
    </source>
</evidence>
<dbReference type="SMART" id="SM00518">
    <property type="entry name" value="AP2Ec"/>
    <property type="match status" value="1"/>
</dbReference>
<evidence type="ECO:0000256" key="6">
    <source>
        <dbReference type="ARBA" id="ARBA00022833"/>
    </source>
</evidence>
<dbReference type="GO" id="GO:0008833">
    <property type="term" value="F:deoxyribonuclease IV (phage-T4-induced) activity"/>
    <property type="evidence" value="ECO:0007669"/>
    <property type="project" value="UniProtKB-EC"/>
</dbReference>
<evidence type="ECO:0000256" key="3">
    <source>
        <dbReference type="ARBA" id="ARBA00022759"/>
    </source>
</evidence>
<dbReference type="NCBIfam" id="NF002199">
    <property type="entry name" value="PRK01060.1-4"/>
    <property type="match status" value="1"/>
</dbReference>
<keyword evidence="3 8" id="KW-0255">Endonuclease</keyword>
<keyword evidence="6 8" id="KW-0862">Zinc</keyword>
<dbReference type="CDD" id="cd00019">
    <property type="entry name" value="AP2Ec"/>
    <property type="match status" value="1"/>
</dbReference>
<feature type="binding site" evidence="8">
    <location>
        <position position="235"/>
    </location>
    <ligand>
        <name>Zn(2+)</name>
        <dbReference type="ChEBI" id="CHEBI:29105"/>
        <label>3</label>
    </ligand>
</feature>
<accession>A0ABW1ZY33</accession>